<evidence type="ECO:0000313" key="3">
    <source>
        <dbReference type="Proteomes" id="UP000183615"/>
    </source>
</evidence>
<dbReference type="EMBL" id="MIYZ01000003">
    <property type="protein sequence ID" value="OIR22972.1"/>
    <property type="molecule type" value="Genomic_DNA"/>
</dbReference>
<accession>A0A1J5UAP0</accession>
<comment type="caution">
    <text evidence="2">The sequence shown here is derived from an EMBL/GenBank/DDBJ whole genome shotgun (WGS) entry which is preliminary data.</text>
</comment>
<gene>
    <name evidence="2" type="ORF">BET99_03200</name>
</gene>
<sequence>MADIRDKLTGPLLTLAVIVMVCLMLMLIPAIMEGNIRNILIILGLLSFEFLRYRHFKDEKNI</sequence>
<protein>
    <submittedName>
        <fullName evidence="2">Uncharacterized protein</fullName>
    </submittedName>
</protein>
<keyword evidence="1" id="KW-1133">Transmembrane helix</keyword>
<evidence type="ECO:0000313" key="2">
    <source>
        <dbReference type="EMBL" id="OIR22972.1"/>
    </source>
</evidence>
<feature type="transmembrane region" description="Helical" evidence="1">
    <location>
        <begin position="36"/>
        <end position="53"/>
    </location>
</feature>
<proteinExistence type="predicted"/>
<dbReference type="Proteomes" id="UP000183615">
    <property type="component" value="Unassembled WGS sequence"/>
</dbReference>
<organism evidence="2 3">
    <name type="scientific">Marine Group III euryarchaeote CG-Epi2</name>
    <dbReference type="NCBI Taxonomy" id="1888996"/>
    <lineage>
        <taxon>Archaea</taxon>
        <taxon>Methanobacteriati</taxon>
        <taxon>Thermoplasmatota</taxon>
        <taxon>Thermoplasmata</taxon>
        <taxon>Candidatus Thermoprofundales</taxon>
    </lineage>
</organism>
<keyword evidence="1" id="KW-0812">Transmembrane</keyword>
<name>A0A1J5UAP0_9ARCH</name>
<reference evidence="2 3" key="1">
    <citation type="submission" date="2016-08" db="EMBL/GenBank/DDBJ databases">
        <title>New Insights into Marine Group III Euryarchaeota, from dark to light.</title>
        <authorList>
            <person name="Haro-Moreno J.M."/>
            <person name="Rodriguez-Valera F."/>
            <person name="Lopez-Garcia P."/>
            <person name="Moreira D."/>
            <person name="Martin-Cuadrado A.B."/>
        </authorList>
    </citation>
    <scope>NUCLEOTIDE SEQUENCE [LARGE SCALE GENOMIC DNA]</scope>
    <source>
        <strain evidence="2">CG-Epi2</strain>
    </source>
</reference>
<keyword evidence="1" id="KW-0472">Membrane</keyword>
<feature type="transmembrane region" description="Helical" evidence="1">
    <location>
        <begin position="12"/>
        <end position="30"/>
    </location>
</feature>
<evidence type="ECO:0000256" key="1">
    <source>
        <dbReference type="SAM" id="Phobius"/>
    </source>
</evidence>
<dbReference type="AlphaFoldDB" id="A0A1J5UAP0"/>